<sequence length="313" mass="34491">MFQRVQNSDPRPRMFLYRRSKEGTYRWSDHSAQIQRTGLPSMKTAEVKLCKAPDRESPFVVNGTYIATVLVITNDMPSKTATGTIAIQVLDSNDHCPTLTTTHSTQCTDDTAVYVTAFDEDANPNGAPFTFRVIPDGTRGSWDVEVVNETSATLHSRDPLWPGLYEVQVEVLDAQGLSCPTNDIFTVDVCTCVETNDCRLKSSVEEEGTSSTELSAPAIGLLLTAIYSSSHAVLCGAELFPDSFRDMPWETKEQLISYHTECRGEDKEVPLHSIPVMLASQMKVGAAPGTHFNGTTTQITGTNQTTTIYDEYE</sequence>
<evidence type="ECO:0000259" key="11">
    <source>
        <dbReference type="PROSITE" id="PS50268"/>
    </source>
</evidence>
<dbReference type="AlphaFoldDB" id="A0A7J5XEY1"/>
<dbReference type="GO" id="GO:0030057">
    <property type="term" value="C:desmosome"/>
    <property type="evidence" value="ECO:0007669"/>
    <property type="project" value="TreeGrafter"/>
</dbReference>
<dbReference type="GO" id="GO:0005886">
    <property type="term" value="C:plasma membrane"/>
    <property type="evidence" value="ECO:0007669"/>
    <property type="project" value="UniProtKB-SubCell"/>
</dbReference>
<evidence type="ECO:0000256" key="4">
    <source>
        <dbReference type="ARBA" id="ARBA00022737"/>
    </source>
</evidence>
<keyword evidence="4" id="KW-0677">Repeat</keyword>
<keyword evidence="7" id="KW-1133">Transmembrane helix</keyword>
<dbReference type="PANTHER" id="PTHR24025">
    <property type="entry name" value="DESMOGLEIN FAMILY MEMBER"/>
    <property type="match status" value="1"/>
</dbReference>
<keyword evidence="13" id="KW-1185">Reference proteome</keyword>
<keyword evidence="8" id="KW-0472">Membrane</keyword>
<evidence type="ECO:0000256" key="9">
    <source>
        <dbReference type="ARBA" id="ARBA00023180"/>
    </source>
</evidence>
<reference evidence="12 13" key="1">
    <citation type="submission" date="2020-03" db="EMBL/GenBank/DDBJ databases">
        <title>Dissostichus mawsoni Genome sequencing and assembly.</title>
        <authorList>
            <person name="Park H."/>
        </authorList>
    </citation>
    <scope>NUCLEOTIDE SEQUENCE [LARGE SCALE GENOMIC DNA]</scope>
    <source>
        <strain evidence="12">DM0001</strain>
        <tissue evidence="12">Muscle</tissue>
    </source>
</reference>
<evidence type="ECO:0000313" key="12">
    <source>
        <dbReference type="EMBL" id="KAF3835616.1"/>
    </source>
</evidence>
<dbReference type="InterPro" id="IPR015919">
    <property type="entry name" value="Cadherin-like_sf"/>
</dbReference>
<evidence type="ECO:0000256" key="5">
    <source>
        <dbReference type="ARBA" id="ARBA00022837"/>
    </source>
</evidence>
<dbReference type="GO" id="GO:0009653">
    <property type="term" value="P:anatomical structure morphogenesis"/>
    <property type="evidence" value="ECO:0007669"/>
    <property type="project" value="UniProtKB-ARBA"/>
</dbReference>
<evidence type="ECO:0000256" key="10">
    <source>
        <dbReference type="PROSITE-ProRule" id="PRU00043"/>
    </source>
</evidence>
<dbReference type="InterPro" id="IPR002126">
    <property type="entry name" value="Cadherin-like_dom"/>
</dbReference>
<proteinExistence type="predicted"/>
<dbReference type="GO" id="GO:0007156">
    <property type="term" value="P:homophilic cell adhesion via plasma membrane adhesion molecules"/>
    <property type="evidence" value="ECO:0007669"/>
    <property type="project" value="InterPro"/>
</dbReference>
<dbReference type="PROSITE" id="PS00232">
    <property type="entry name" value="CADHERIN_1"/>
    <property type="match status" value="1"/>
</dbReference>
<dbReference type="Gene3D" id="2.60.40.60">
    <property type="entry name" value="Cadherins"/>
    <property type="match status" value="2"/>
</dbReference>
<dbReference type="Proteomes" id="UP000518266">
    <property type="component" value="Unassembled WGS sequence"/>
</dbReference>
<organism evidence="12 13">
    <name type="scientific">Dissostichus mawsoni</name>
    <name type="common">Antarctic cod</name>
    <dbReference type="NCBI Taxonomy" id="36200"/>
    <lineage>
        <taxon>Eukaryota</taxon>
        <taxon>Metazoa</taxon>
        <taxon>Chordata</taxon>
        <taxon>Craniata</taxon>
        <taxon>Vertebrata</taxon>
        <taxon>Euteleostomi</taxon>
        <taxon>Actinopterygii</taxon>
        <taxon>Neopterygii</taxon>
        <taxon>Teleostei</taxon>
        <taxon>Neoteleostei</taxon>
        <taxon>Acanthomorphata</taxon>
        <taxon>Eupercaria</taxon>
        <taxon>Perciformes</taxon>
        <taxon>Notothenioidei</taxon>
        <taxon>Nototheniidae</taxon>
        <taxon>Dissostichus</taxon>
    </lineage>
</organism>
<dbReference type="SUPFAM" id="SSF49313">
    <property type="entry name" value="Cadherin-like"/>
    <property type="match status" value="2"/>
</dbReference>
<dbReference type="PANTHER" id="PTHR24025:SF32">
    <property type="entry name" value="DESMOGLEIN-2"/>
    <property type="match status" value="1"/>
</dbReference>
<evidence type="ECO:0000256" key="1">
    <source>
        <dbReference type="ARBA" id="ARBA00004236"/>
    </source>
</evidence>
<accession>A0A7J5XEY1</accession>
<keyword evidence="9" id="KW-0325">Glycoprotein</keyword>
<gene>
    <name evidence="12" type="ORF">F7725_028174</name>
</gene>
<evidence type="ECO:0000256" key="6">
    <source>
        <dbReference type="ARBA" id="ARBA00022889"/>
    </source>
</evidence>
<dbReference type="OrthoDB" id="8961010at2759"/>
<dbReference type="GO" id="GO:0005509">
    <property type="term" value="F:calcium ion binding"/>
    <property type="evidence" value="ECO:0007669"/>
    <property type="project" value="UniProtKB-UniRule"/>
</dbReference>
<name>A0A7J5XEY1_DISMA</name>
<dbReference type="InterPro" id="IPR020894">
    <property type="entry name" value="Cadherin_CS"/>
</dbReference>
<comment type="caution">
    <text evidence="12">The sequence shown here is derived from an EMBL/GenBank/DDBJ whole genome shotgun (WGS) entry which is preliminary data.</text>
</comment>
<evidence type="ECO:0000313" key="13">
    <source>
        <dbReference type="Proteomes" id="UP000518266"/>
    </source>
</evidence>
<feature type="domain" description="Cadherin" evidence="11">
    <location>
        <begin position="54"/>
        <end position="99"/>
    </location>
</feature>
<keyword evidence="3" id="KW-0812">Transmembrane</keyword>
<evidence type="ECO:0000256" key="3">
    <source>
        <dbReference type="ARBA" id="ARBA00022692"/>
    </source>
</evidence>
<dbReference type="CDD" id="cd11304">
    <property type="entry name" value="Cadherin_repeat"/>
    <property type="match status" value="1"/>
</dbReference>
<keyword evidence="5 10" id="KW-0106">Calcium</keyword>
<evidence type="ECO:0000256" key="2">
    <source>
        <dbReference type="ARBA" id="ARBA00022475"/>
    </source>
</evidence>
<dbReference type="InterPro" id="IPR050971">
    <property type="entry name" value="Cadherin-domain_protein"/>
</dbReference>
<comment type="subcellular location">
    <subcellularLocation>
        <location evidence="1">Cell membrane</location>
    </subcellularLocation>
</comment>
<evidence type="ECO:0000256" key="7">
    <source>
        <dbReference type="ARBA" id="ARBA00022989"/>
    </source>
</evidence>
<dbReference type="PROSITE" id="PS50268">
    <property type="entry name" value="CADHERIN_2"/>
    <property type="match status" value="1"/>
</dbReference>
<evidence type="ECO:0000256" key="8">
    <source>
        <dbReference type="ARBA" id="ARBA00023136"/>
    </source>
</evidence>
<protein>
    <recommendedName>
        <fullName evidence="11">Cadherin domain-containing protein</fullName>
    </recommendedName>
</protein>
<keyword evidence="6" id="KW-0130">Cell adhesion</keyword>
<keyword evidence="2" id="KW-1003">Cell membrane</keyword>
<dbReference type="FunFam" id="2.60.40.60:FF:000031">
    <property type="entry name" value="Cadherin 3"/>
    <property type="match status" value="1"/>
</dbReference>
<dbReference type="EMBL" id="JAAKFY010000025">
    <property type="protein sequence ID" value="KAF3835616.1"/>
    <property type="molecule type" value="Genomic_DNA"/>
</dbReference>